<organism evidence="10 11">
    <name type="scientific">Jaapia argillacea MUCL 33604</name>
    <dbReference type="NCBI Taxonomy" id="933084"/>
    <lineage>
        <taxon>Eukaryota</taxon>
        <taxon>Fungi</taxon>
        <taxon>Dikarya</taxon>
        <taxon>Basidiomycota</taxon>
        <taxon>Agaricomycotina</taxon>
        <taxon>Agaricomycetes</taxon>
        <taxon>Agaricomycetidae</taxon>
        <taxon>Jaapiales</taxon>
        <taxon>Jaapiaceae</taxon>
        <taxon>Jaapia</taxon>
    </lineage>
</organism>
<name>A0A067PE23_9AGAM</name>
<dbReference type="GO" id="GO:0016592">
    <property type="term" value="C:mediator complex"/>
    <property type="evidence" value="ECO:0007669"/>
    <property type="project" value="InterPro"/>
</dbReference>
<gene>
    <name evidence="7" type="primary">MED9</name>
    <name evidence="10" type="ORF">JAAARDRAFT_197786</name>
</gene>
<reference evidence="11" key="1">
    <citation type="journal article" date="2014" name="Proc. Natl. Acad. Sci. U.S.A.">
        <title>Extensive sampling of basidiomycete genomes demonstrates inadequacy of the white-rot/brown-rot paradigm for wood decay fungi.</title>
        <authorList>
            <person name="Riley R."/>
            <person name="Salamov A.A."/>
            <person name="Brown D.W."/>
            <person name="Nagy L.G."/>
            <person name="Floudas D."/>
            <person name="Held B.W."/>
            <person name="Levasseur A."/>
            <person name="Lombard V."/>
            <person name="Morin E."/>
            <person name="Otillar R."/>
            <person name="Lindquist E.A."/>
            <person name="Sun H."/>
            <person name="LaButti K.M."/>
            <person name="Schmutz J."/>
            <person name="Jabbour D."/>
            <person name="Luo H."/>
            <person name="Baker S.E."/>
            <person name="Pisabarro A.G."/>
            <person name="Walton J.D."/>
            <person name="Blanchette R.A."/>
            <person name="Henrissat B."/>
            <person name="Martin F."/>
            <person name="Cullen D."/>
            <person name="Hibbett D.S."/>
            <person name="Grigoriev I.V."/>
        </authorList>
    </citation>
    <scope>NUCLEOTIDE SEQUENCE [LARGE SCALE GENOMIC DNA]</scope>
    <source>
        <strain evidence="11">MUCL 33604</strain>
    </source>
</reference>
<dbReference type="HOGENOM" id="CLU_146814_0_0_1"/>
<evidence type="ECO:0000313" key="11">
    <source>
        <dbReference type="Proteomes" id="UP000027265"/>
    </source>
</evidence>
<dbReference type="OrthoDB" id="2563275at2759"/>
<comment type="similarity">
    <text evidence="2 7">Belongs to the Mediator complex subunit 9 family.</text>
</comment>
<keyword evidence="5 7" id="KW-0804">Transcription</keyword>
<keyword evidence="6 7" id="KW-0539">Nucleus</keyword>
<feature type="coiled-coil region" evidence="8">
    <location>
        <begin position="68"/>
        <end position="96"/>
    </location>
</feature>
<evidence type="ECO:0000256" key="8">
    <source>
        <dbReference type="SAM" id="Coils"/>
    </source>
</evidence>
<keyword evidence="3 7" id="KW-0805">Transcription regulation</keyword>
<feature type="chain" id="PRO_5001646643" description="Mediator of RNA polymerase II transcription subunit 9" evidence="9">
    <location>
        <begin position="23"/>
        <end position="124"/>
    </location>
</feature>
<evidence type="ECO:0000256" key="6">
    <source>
        <dbReference type="ARBA" id="ARBA00023242"/>
    </source>
</evidence>
<feature type="signal peptide" evidence="9">
    <location>
        <begin position="1"/>
        <end position="22"/>
    </location>
</feature>
<evidence type="ECO:0000256" key="4">
    <source>
        <dbReference type="ARBA" id="ARBA00023159"/>
    </source>
</evidence>
<keyword evidence="8" id="KW-0175">Coiled coil</keyword>
<dbReference type="InParanoid" id="A0A067PE23"/>
<comment type="subcellular location">
    <subcellularLocation>
        <location evidence="1 7">Nucleus</location>
    </subcellularLocation>
</comment>
<proteinExistence type="inferred from homology"/>
<evidence type="ECO:0000256" key="2">
    <source>
        <dbReference type="ARBA" id="ARBA00008089"/>
    </source>
</evidence>
<evidence type="ECO:0000256" key="3">
    <source>
        <dbReference type="ARBA" id="ARBA00023015"/>
    </source>
</evidence>
<protein>
    <recommendedName>
        <fullName evidence="7">Mediator of RNA polymerase II transcription subunit 9</fullName>
    </recommendedName>
    <alternativeName>
        <fullName evidence="7">Mediator complex subunit 9</fullName>
    </alternativeName>
</protein>
<evidence type="ECO:0000313" key="10">
    <source>
        <dbReference type="EMBL" id="KDQ52999.1"/>
    </source>
</evidence>
<keyword evidence="9" id="KW-0732">Signal</keyword>
<dbReference type="Pfam" id="PF07544">
    <property type="entry name" value="Med9"/>
    <property type="match status" value="1"/>
</dbReference>
<dbReference type="GO" id="GO:0006357">
    <property type="term" value="P:regulation of transcription by RNA polymerase II"/>
    <property type="evidence" value="ECO:0007669"/>
    <property type="project" value="InterPro"/>
</dbReference>
<accession>A0A067PE23</accession>
<dbReference type="Proteomes" id="UP000027265">
    <property type="component" value="Unassembled WGS sequence"/>
</dbReference>
<dbReference type="AlphaFoldDB" id="A0A067PE23"/>
<keyword evidence="11" id="KW-1185">Reference proteome</keyword>
<evidence type="ECO:0000256" key="9">
    <source>
        <dbReference type="SAM" id="SignalP"/>
    </source>
</evidence>
<comment type="function">
    <text evidence="7">Component of the Mediator complex, a coactivator involved in the regulated transcription of nearly all RNA polymerase II-dependent genes. Mediator functions as a bridge to convey information from gene-specific regulatory proteins to the basal RNA polymerase II transcription machinery. Mediator is recruited to promoters by direct interactions with regulatory proteins and serves as a scaffold for the assembly of a functional preinitiation complex with RNA polymerase II and the general transcription factors.</text>
</comment>
<keyword evidence="4 7" id="KW-0010">Activator</keyword>
<dbReference type="InterPro" id="IPR011425">
    <property type="entry name" value="Med9"/>
</dbReference>
<comment type="subunit">
    <text evidence="7">Component of the Mediator complex.</text>
</comment>
<evidence type="ECO:0000256" key="5">
    <source>
        <dbReference type="ARBA" id="ARBA00023163"/>
    </source>
</evidence>
<dbReference type="EMBL" id="KL197736">
    <property type="protein sequence ID" value="KDQ52999.1"/>
    <property type="molecule type" value="Genomic_DNA"/>
</dbReference>
<evidence type="ECO:0000256" key="1">
    <source>
        <dbReference type="ARBA" id="ARBA00004123"/>
    </source>
</evidence>
<dbReference type="GO" id="GO:0003712">
    <property type="term" value="F:transcription coregulator activity"/>
    <property type="evidence" value="ECO:0007669"/>
    <property type="project" value="InterPro"/>
</dbReference>
<evidence type="ECO:0000256" key="7">
    <source>
        <dbReference type="RuleBase" id="RU364145"/>
    </source>
</evidence>
<sequence>MSTGNPLPVSVFNTLLLKLVNIVEITESAEGPLTHQARQALLQATNEFKDGMSKARELSNALPGGELLIQEQDEIIEMLERLRERKQQQLVDFSNRVFATNKIIEDAKMEIDSMASTPFAPSSS</sequence>